<reference evidence="1 2" key="1">
    <citation type="submission" date="2019-03" db="EMBL/GenBank/DDBJ databases">
        <title>Genomic Encyclopedia of Archaeal and Bacterial Type Strains, Phase II (KMG-II): from individual species to whole genera.</title>
        <authorList>
            <person name="Goeker M."/>
        </authorList>
    </citation>
    <scope>NUCLEOTIDE SEQUENCE [LARGE SCALE GENOMIC DNA]</scope>
    <source>
        <strain evidence="1 2">DSM 45499</strain>
    </source>
</reference>
<organism evidence="1 2">
    <name type="scientific">Actinophytocola oryzae</name>
    <dbReference type="NCBI Taxonomy" id="502181"/>
    <lineage>
        <taxon>Bacteria</taxon>
        <taxon>Bacillati</taxon>
        <taxon>Actinomycetota</taxon>
        <taxon>Actinomycetes</taxon>
        <taxon>Pseudonocardiales</taxon>
        <taxon>Pseudonocardiaceae</taxon>
    </lineage>
</organism>
<protein>
    <submittedName>
        <fullName evidence="1">Uncharacterized protein</fullName>
    </submittedName>
</protein>
<dbReference type="EMBL" id="SOCP01000014">
    <property type="protein sequence ID" value="TDV44196.1"/>
    <property type="molecule type" value="Genomic_DNA"/>
</dbReference>
<gene>
    <name evidence="1" type="ORF">CLV71_114105</name>
</gene>
<evidence type="ECO:0000313" key="1">
    <source>
        <dbReference type="EMBL" id="TDV44196.1"/>
    </source>
</evidence>
<sequence length="77" mass="8550">MHDYLQDLERGFAIPIKRVREYPGLTADELAGTLGKFHPPQGYTLIDRHPQLSSVCDSLTAATMMRELVAQHPASVS</sequence>
<dbReference type="AlphaFoldDB" id="A0A4R7V868"/>
<name>A0A4R7V868_9PSEU</name>
<accession>A0A4R7V868</accession>
<comment type="caution">
    <text evidence="1">The sequence shown here is derived from an EMBL/GenBank/DDBJ whole genome shotgun (WGS) entry which is preliminary data.</text>
</comment>
<dbReference type="RefSeq" id="WP_243866844.1">
    <property type="nucleotide sequence ID" value="NZ_SOCP01000014.1"/>
</dbReference>
<keyword evidence="2" id="KW-1185">Reference proteome</keyword>
<proteinExistence type="predicted"/>
<dbReference type="Proteomes" id="UP000294927">
    <property type="component" value="Unassembled WGS sequence"/>
</dbReference>
<evidence type="ECO:0000313" key="2">
    <source>
        <dbReference type="Proteomes" id="UP000294927"/>
    </source>
</evidence>